<dbReference type="OrthoDB" id="10497276at2759"/>
<keyword evidence="1" id="KW-0812">Transmembrane</keyword>
<keyword evidence="1" id="KW-1133">Transmembrane helix</keyword>
<name>A0A9C6U9Q2_FRAOC</name>
<feature type="transmembrane region" description="Helical" evidence="1">
    <location>
        <begin position="75"/>
        <end position="96"/>
    </location>
</feature>
<evidence type="ECO:0000313" key="2">
    <source>
        <dbReference type="Proteomes" id="UP000504606"/>
    </source>
</evidence>
<feature type="transmembrane region" description="Helical" evidence="1">
    <location>
        <begin position="270"/>
        <end position="293"/>
    </location>
</feature>
<protein>
    <submittedName>
        <fullName evidence="3">Gustatory and odorant receptor 63a-like</fullName>
    </submittedName>
</protein>
<keyword evidence="2" id="KW-1185">Reference proteome</keyword>
<dbReference type="GeneID" id="127749612"/>
<evidence type="ECO:0000313" key="3">
    <source>
        <dbReference type="RefSeq" id="XP_052124388.1"/>
    </source>
</evidence>
<gene>
    <name evidence="3" type="primary">LOC127749612</name>
</gene>
<dbReference type="Proteomes" id="UP000504606">
    <property type="component" value="Unplaced"/>
</dbReference>
<accession>A0A9C6U9Q2</accession>
<feature type="transmembrane region" description="Helical" evidence="1">
    <location>
        <begin position="305"/>
        <end position="324"/>
    </location>
</feature>
<evidence type="ECO:0000256" key="1">
    <source>
        <dbReference type="SAM" id="Phobius"/>
    </source>
</evidence>
<keyword evidence="1" id="KW-0472">Membrane</keyword>
<proteinExistence type="predicted"/>
<dbReference type="AlphaFoldDB" id="A0A9C6U9Q2"/>
<dbReference type="RefSeq" id="XP_052124388.1">
    <property type="nucleotide sequence ID" value="XM_052268428.1"/>
</dbReference>
<dbReference type="KEGG" id="foc:127749612"/>
<sequence length="341" mass="38534">MMRPGRRASPRRTREKQAFLSLPARSRLERSPPDLYHEVGPFLAVLAGLGAWPLRTVKRASDEEGVEYAVASWRSLRMVASSLLLVALAVIIAVAVRSNLRELLSGREPFLERVILVLHLVYETLPLSVPLLHWPAAGGLALYFNDWGRFQCSWQWVTGSPLRLDCGRHARAWSVLLVLYSMLSPIYHQRVSRHMPYWKLPIYPFTIMLAIMLGVLWRALNSEVVATSVKLRALFRQRRTSRRGLTGVVVRGYCMLWLRLRALTQALGRAWGGVVLHMLITMMVMTMTSLFGLLSALQHGLWRRVTSTIASAVWGATLIFWICGQGRAAARSVRSVAWLAI</sequence>
<reference evidence="3" key="1">
    <citation type="submission" date="2025-08" db="UniProtKB">
        <authorList>
            <consortium name="RefSeq"/>
        </authorList>
    </citation>
    <scope>IDENTIFICATION</scope>
    <source>
        <tissue evidence="3">Whole organism</tissue>
    </source>
</reference>
<organism evidence="2 3">
    <name type="scientific">Frankliniella occidentalis</name>
    <name type="common">Western flower thrips</name>
    <name type="synonym">Euthrips occidentalis</name>
    <dbReference type="NCBI Taxonomy" id="133901"/>
    <lineage>
        <taxon>Eukaryota</taxon>
        <taxon>Metazoa</taxon>
        <taxon>Ecdysozoa</taxon>
        <taxon>Arthropoda</taxon>
        <taxon>Hexapoda</taxon>
        <taxon>Insecta</taxon>
        <taxon>Pterygota</taxon>
        <taxon>Neoptera</taxon>
        <taxon>Paraneoptera</taxon>
        <taxon>Thysanoptera</taxon>
        <taxon>Terebrantia</taxon>
        <taxon>Thripoidea</taxon>
        <taxon>Thripidae</taxon>
        <taxon>Frankliniella</taxon>
    </lineage>
</organism>
<feature type="transmembrane region" description="Helical" evidence="1">
    <location>
        <begin position="200"/>
        <end position="220"/>
    </location>
</feature>